<keyword evidence="1" id="KW-0472">Membrane</keyword>
<keyword evidence="1" id="KW-0812">Transmembrane</keyword>
<feature type="transmembrane region" description="Helical" evidence="1">
    <location>
        <begin position="82"/>
        <end position="102"/>
    </location>
</feature>
<feature type="transmembrane region" description="Helical" evidence="1">
    <location>
        <begin position="122"/>
        <end position="140"/>
    </location>
</feature>
<accession>A0A167DMC8</accession>
<feature type="transmembrane region" description="Helical" evidence="1">
    <location>
        <begin position="6"/>
        <end position="27"/>
    </location>
</feature>
<dbReference type="EMBL" id="LSFN01000014">
    <property type="protein sequence ID" value="OAB74558.1"/>
    <property type="molecule type" value="Genomic_DNA"/>
</dbReference>
<proteinExistence type="predicted"/>
<dbReference type="KEGG" id="pcx:LPB68_03080"/>
<evidence type="ECO:0000313" key="2">
    <source>
        <dbReference type="EMBL" id="OAB74558.1"/>
    </source>
</evidence>
<keyword evidence="1" id="KW-1133">Transmembrane helix</keyword>
<feature type="transmembrane region" description="Helical" evidence="1">
    <location>
        <begin position="160"/>
        <end position="177"/>
    </location>
</feature>
<dbReference type="Proteomes" id="UP000077134">
    <property type="component" value="Unassembled WGS sequence"/>
</dbReference>
<feature type="transmembrane region" description="Helical" evidence="1">
    <location>
        <begin position="183"/>
        <end position="201"/>
    </location>
</feature>
<name>A0A167DMC8_9BACL</name>
<dbReference type="AlphaFoldDB" id="A0A167DMC8"/>
<feature type="transmembrane region" description="Helical" evidence="1">
    <location>
        <begin position="58"/>
        <end position="75"/>
    </location>
</feature>
<protein>
    <submittedName>
        <fullName evidence="2">Uncharacterized protein</fullName>
    </submittedName>
</protein>
<gene>
    <name evidence="2" type="ORF">PNBC_10880</name>
</gene>
<evidence type="ECO:0000313" key="3">
    <source>
        <dbReference type="Proteomes" id="UP000077134"/>
    </source>
</evidence>
<reference evidence="2 3" key="1">
    <citation type="submission" date="2016-02" db="EMBL/GenBank/DDBJ databases">
        <title>Paenibacillus sp. LPB0068, isolated from Crassostrea gigas.</title>
        <authorList>
            <person name="Shin S.-K."/>
            <person name="Yi H."/>
        </authorList>
    </citation>
    <scope>NUCLEOTIDE SEQUENCE [LARGE SCALE GENOMIC DNA]</scope>
    <source>
        <strain evidence="2 3">LPB0068</strain>
    </source>
</reference>
<dbReference type="OrthoDB" id="2678566at2"/>
<comment type="caution">
    <text evidence="2">The sequence shown here is derived from an EMBL/GenBank/DDBJ whole genome shotgun (WGS) entry which is preliminary data.</text>
</comment>
<evidence type="ECO:0000256" key="1">
    <source>
        <dbReference type="SAM" id="Phobius"/>
    </source>
</evidence>
<keyword evidence="3" id="KW-1185">Reference proteome</keyword>
<sequence>MILESLGFMFFSTLEFIAIFSIMMSLFRFKTTEYIWPALFLILLMNMQSFVLRNDFSLAAIVPLISILIFIFLLTTVIKLPLIWSIICTILGYGMFAVIQTLLVELMFGSIAEAQATLVNGYMLQTVSAATTLLLSWILYRLGIGFSFDFDKLRLKFEDVIVVTLIIVFLITVSIILSFNEIWINVFFFSMTIAFLLFYSIKKEKSYD</sequence>
<dbReference type="RefSeq" id="WP_068657985.1">
    <property type="nucleotide sequence ID" value="NZ_CP017770.1"/>
</dbReference>
<organism evidence="2 3">
    <name type="scientific">Paenibacillus crassostreae</name>
    <dbReference type="NCBI Taxonomy" id="1763538"/>
    <lineage>
        <taxon>Bacteria</taxon>
        <taxon>Bacillati</taxon>
        <taxon>Bacillota</taxon>
        <taxon>Bacilli</taxon>
        <taxon>Bacillales</taxon>
        <taxon>Paenibacillaceae</taxon>
        <taxon>Paenibacillus</taxon>
    </lineage>
</organism>
<dbReference type="STRING" id="1763538.LPB68_03080"/>
<feature type="transmembrane region" description="Helical" evidence="1">
    <location>
        <begin position="34"/>
        <end position="52"/>
    </location>
</feature>